<feature type="compositionally biased region" description="Basic residues" evidence="4">
    <location>
        <begin position="543"/>
        <end position="556"/>
    </location>
</feature>
<feature type="compositionally biased region" description="Low complexity" evidence="4">
    <location>
        <begin position="610"/>
        <end position="628"/>
    </location>
</feature>
<dbReference type="InterPro" id="IPR011990">
    <property type="entry name" value="TPR-like_helical_dom_sf"/>
</dbReference>
<accession>A0A4S2N4L8</accession>
<feature type="compositionally biased region" description="Polar residues" evidence="4">
    <location>
        <begin position="704"/>
        <end position="722"/>
    </location>
</feature>
<feature type="compositionally biased region" description="Polar residues" evidence="4">
    <location>
        <begin position="531"/>
        <end position="542"/>
    </location>
</feature>
<feature type="compositionally biased region" description="Polar residues" evidence="4">
    <location>
        <begin position="586"/>
        <end position="607"/>
    </location>
</feature>
<feature type="region of interest" description="Disordered" evidence="4">
    <location>
        <begin position="882"/>
        <end position="932"/>
    </location>
</feature>
<feature type="compositionally biased region" description="Polar residues" evidence="4">
    <location>
        <begin position="32"/>
        <end position="48"/>
    </location>
</feature>
<feature type="region of interest" description="Disordered" evidence="4">
    <location>
        <begin position="520"/>
        <end position="683"/>
    </location>
</feature>
<feature type="compositionally biased region" description="Polar residues" evidence="4">
    <location>
        <begin position="557"/>
        <end position="576"/>
    </location>
</feature>
<evidence type="ECO:0000256" key="2">
    <source>
        <dbReference type="ARBA" id="ARBA00038251"/>
    </source>
</evidence>
<dbReference type="EMBL" id="ML220113">
    <property type="protein sequence ID" value="TGZ84209.1"/>
    <property type="molecule type" value="Genomic_DNA"/>
</dbReference>
<dbReference type="OrthoDB" id="29013at2759"/>
<dbReference type="SMART" id="SM00028">
    <property type="entry name" value="TPR"/>
    <property type="match status" value="3"/>
</dbReference>
<proteinExistence type="inferred from homology"/>
<sequence>MWTEKAFAHYALAAYRCWMEGHAAPPLALQAGNGTPTPDQNGLDSSAGENGGDVGVAIGNTIVDEQTVASAFRIYHKFVDAAPSDIPRPSSAHKRLVQEVETERRELYRRYFKFLSLVLLPPQHPRRPQNPAPAAQTLGPADNTITPVASRQSTKLGTREQLQEELRQIQVIYEKYLMRTVGFPKADECHEIIGEWVDQVMENWEVSGGSGDDAAPVVEILYRAARRTFHSPRVLRQLVITLTATGNFSDALSALGTYMDLVEKAKERIAKGHHEKDMDSDLSIFETVTEGIRIMSKFLSDGARARDVAVRMEKWVKEWHVRDKAVLAVAHRGIGMAYALWSRVAPDGDQRPSSQTRALEAFKKALHYDFGDIQGWYGLSLIQAEMGQTDDAVENARRGLGILKATYLDNEEVSSEVAARDYKKWAVYLLHLYALLMTAKDDFLQATRICENAFEIIGQGREAVSELGVYDKIAVFELEMTQLAITETTDDAEAAIASIDRILTAYGTLFDGTHLVQREEHNNADERPFTSAASSRPATMTSRRSRLFGGKSHKKQFSASATSLTRSNDNEMTSPPGTAARERQRPSSGHARSNTGQMNAPTIQVTEANPDASPTPDRSSRRTPSTRTNSVSGGTARRMRSLGSLRIKGGEHQKPDESPTPPLPSSTEASSLNFSGAGTGRDPHLFHMLKTKLHRHQLQQGFDSGAASSTTSVNLEPLSQQPDGAENAAPKEETTKVDALPINHPRKQMPFPINAIGRALPEDADKGKTRSIRRPMQLPEPKLAVEEERRRVLAALRKAWLCVAGMYRRAGYVEDAAMAVGEAEALITNEGDGEADVLAEKGYLAIAQSKPTIAIDFFEAALTVEPYHPPATIGLSRLLLSQSDHHPHEPPSPTAPSSDWPPPLPTSPVTSRPDSTDSASYTSSTSQDDMDPELEDAVLDRLAARDRALGLLEKLVGSVKGWNCKDAWWLLATILEKTGEVERAKTALWKVVELEDTVGVRMWEVLGLGAV</sequence>
<feature type="region of interest" description="Disordered" evidence="4">
    <location>
        <begin position="704"/>
        <end position="750"/>
    </location>
</feature>
<feature type="repeat" description="TPR" evidence="3">
    <location>
        <begin position="835"/>
        <end position="868"/>
    </location>
</feature>
<keyword evidence="6" id="KW-1185">Reference proteome</keyword>
<reference evidence="5 6" key="1">
    <citation type="submission" date="2019-04" db="EMBL/GenBank/DDBJ databases">
        <title>Comparative genomics and transcriptomics to analyze fruiting body development in filamentous ascomycetes.</title>
        <authorList>
            <consortium name="DOE Joint Genome Institute"/>
            <person name="Lutkenhaus R."/>
            <person name="Traeger S."/>
            <person name="Breuer J."/>
            <person name="Kuo A."/>
            <person name="Lipzen A."/>
            <person name="Pangilinan J."/>
            <person name="Dilworth D."/>
            <person name="Sandor L."/>
            <person name="Poggeler S."/>
            <person name="Barry K."/>
            <person name="Grigoriev I.V."/>
            <person name="Nowrousian M."/>
        </authorList>
    </citation>
    <scope>NUCLEOTIDE SEQUENCE [LARGE SCALE GENOMIC DNA]</scope>
    <source>
        <strain evidence="5 6">CBS 389.68</strain>
    </source>
</reference>
<evidence type="ECO:0008006" key="7">
    <source>
        <dbReference type="Google" id="ProtNLM"/>
    </source>
</evidence>
<feature type="region of interest" description="Disordered" evidence="4">
    <location>
        <begin position="123"/>
        <end position="159"/>
    </location>
</feature>
<feature type="compositionally biased region" description="Basic and acidic residues" evidence="4">
    <location>
        <begin position="648"/>
        <end position="657"/>
    </location>
</feature>
<keyword evidence="3" id="KW-0802">TPR repeat</keyword>
<dbReference type="PROSITE" id="PS50005">
    <property type="entry name" value="TPR"/>
    <property type="match status" value="1"/>
</dbReference>
<evidence type="ECO:0000256" key="1">
    <source>
        <dbReference type="ARBA" id="ARBA00002550"/>
    </source>
</evidence>
<dbReference type="PANTHER" id="PTHR23083:SF464">
    <property type="entry name" value="TETRATRICOPEPTIDE REPEAT DOMAIN 7, ISOFORM A"/>
    <property type="match status" value="1"/>
</dbReference>
<feature type="region of interest" description="Disordered" evidence="4">
    <location>
        <begin position="29"/>
        <end position="51"/>
    </location>
</feature>
<dbReference type="PANTHER" id="PTHR23083">
    <property type="entry name" value="TETRATRICOPEPTIDE REPEAT PROTEIN, TPR"/>
    <property type="match status" value="1"/>
</dbReference>
<dbReference type="AlphaFoldDB" id="A0A4S2N4L8"/>
<comment type="function">
    <text evidence="1">Involved in endocytosis.</text>
</comment>
<protein>
    <recommendedName>
        <fullName evidence="7">TPR-like protein</fullName>
    </recommendedName>
</protein>
<feature type="compositionally biased region" description="Polar residues" evidence="4">
    <location>
        <begin position="143"/>
        <end position="156"/>
    </location>
</feature>
<evidence type="ECO:0000313" key="6">
    <source>
        <dbReference type="Proteomes" id="UP000298138"/>
    </source>
</evidence>
<name>A0A4S2N4L8_9PEZI</name>
<evidence type="ECO:0000256" key="3">
    <source>
        <dbReference type="PROSITE-ProRule" id="PRU00339"/>
    </source>
</evidence>
<dbReference type="STRING" id="341454.A0A4S2N4L8"/>
<organism evidence="5 6">
    <name type="scientific">Ascodesmis nigricans</name>
    <dbReference type="NCBI Taxonomy" id="341454"/>
    <lineage>
        <taxon>Eukaryota</taxon>
        <taxon>Fungi</taxon>
        <taxon>Dikarya</taxon>
        <taxon>Ascomycota</taxon>
        <taxon>Pezizomycotina</taxon>
        <taxon>Pezizomycetes</taxon>
        <taxon>Pezizales</taxon>
        <taxon>Ascodesmidaceae</taxon>
        <taxon>Ascodesmis</taxon>
    </lineage>
</organism>
<evidence type="ECO:0000313" key="5">
    <source>
        <dbReference type="EMBL" id="TGZ84209.1"/>
    </source>
</evidence>
<dbReference type="InterPro" id="IPR019734">
    <property type="entry name" value="TPR_rpt"/>
</dbReference>
<comment type="similarity">
    <text evidence="2">Belongs to the YPP1 family.</text>
</comment>
<feature type="compositionally biased region" description="Pro residues" evidence="4">
    <location>
        <begin position="890"/>
        <end position="906"/>
    </location>
</feature>
<feature type="compositionally biased region" description="Low complexity" evidence="4">
    <location>
        <begin position="916"/>
        <end position="927"/>
    </location>
</feature>
<dbReference type="Proteomes" id="UP000298138">
    <property type="component" value="Unassembled WGS sequence"/>
</dbReference>
<evidence type="ECO:0000256" key="4">
    <source>
        <dbReference type="SAM" id="MobiDB-lite"/>
    </source>
</evidence>
<dbReference type="InterPro" id="IPR051722">
    <property type="entry name" value="Endocytosis_PI4K-reg_protein"/>
</dbReference>
<gene>
    <name evidence="5" type="ORF">EX30DRAFT_101258</name>
</gene>
<dbReference type="Gene3D" id="1.25.40.10">
    <property type="entry name" value="Tetratricopeptide repeat domain"/>
    <property type="match status" value="2"/>
</dbReference>
<dbReference type="SUPFAM" id="SSF48452">
    <property type="entry name" value="TPR-like"/>
    <property type="match status" value="2"/>
</dbReference>
<dbReference type="InParanoid" id="A0A4S2N4L8"/>